<feature type="compositionally biased region" description="Basic and acidic residues" evidence="5">
    <location>
        <begin position="49"/>
        <end position="60"/>
    </location>
</feature>
<keyword evidence="3 7" id="KW-0732">Signal</keyword>
<accession>A0A7L4ZP74</accession>
<evidence type="ECO:0000256" key="6">
    <source>
        <dbReference type="SAM" id="Phobius"/>
    </source>
</evidence>
<feature type="compositionally biased region" description="Polar residues" evidence="5">
    <location>
        <begin position="64"/>
        <end position="74"/>
    </location>
</feature>
<keyword evidence="4" id="KW-0843">Virulence</keyword>
<evidence type="ECO:0000256" key="3">
    <source>
        <dbReference type="ARBA" id="ARBA00022729"/>
    </source>
</evidence>
<dbReference type="GO" id="GO:0016787">
    <property type="term" value="F:hydrolase activity"/>
    <property type="evidence" value="ECO:0007669"/>
    <property type="project" value="UniProtKB-KW"/>
</dbReference>
<dbReference type="PANTHER" id="PTHR32305:SF15">
    <property type="entry name" value="PROTEIN RHSA-RELATED"/>
    <property type="match status" value="1"/>
</dbReference>
<evidence type="ECO:0000256" key="1">
    <source>
        <dbReference type="ARBA" id="ARBA00004613"/>
    </source>
</evidence>
<dbReference type="InterPro" id="IPR013517">
    <property type="entry name" value="FG-GAP"/>
</dbReference>
<keyword evidence="10" id="KW-1185">Reference proteome</keyword>
<evidence type="ECO:0000313" key="10">
    <source>
        <dbReference type="Proteomes" id="UP000464657"/>
    </source>
</evidence>
<dbReference type="Pfam" id="PF15528">
    <property type="entry name" value="Ntox23"/>
    <property type="match status" value="1"/>
</dbReference>
<feature type="domain" description="Bacterial toxin 23" evidence="8">
    <location>
        <begin position="1994"/>
        <end position="2198"/>
    </location>
</feature>
<feature type="transmembrane region" description="Helical" evidence="6">
    <location>
        <begin position="1893"/>
        <end position="1913"/>
    </location>
</feature>
<reference evidence="9 10" key="1">
    <citation type="journal article" date="2013" name="Int. J. Syst. Evol. Microbiol.">
        <title>Kordia antarctica sp. nov., isolated from Antarctic seawater.</title>
        <authorList>
            <person name="Baek K."/>
            <person name="Choi A."/>
            <person name="Kang I."/>
            <person name="Lee K."/>
            <person name="Cho J.C."/>
        </authorList>
    </citation>
    <scope>NUCLEOTIDE SEQUENCE [LARGE SCALE GENOMIC DNA]</scope>
    <source>
        <strain evidence="9 10">IMCC3317</strain>
    </source>
</reference>
<evidence type="ECO:0000313" key="9">
    <source>
        <dbReference type="EMBL" id="QHI38239.1"/>
    </source>
</evidence>
<comment type="subcellular location">
    <subcellularLocation>
        <location evidence="1">Secreted</location>
    </subcellularLocation>
</comment>
<dbReference type="NCBIfam" id="TIGR03696">
    <property type="entry name" value="Rhs_assc_core"/>
    <property type="match status" value="1"/>
</dbReference>
<evidence type="ECO:0000259" key="8">
    <source>
        <dbReference type="Pfam" id="PF15528"/>
    </source>
</evidence>
<dbReference type="GO" id="GO:0005576">
    <property type="term" value="C:extracellular region"/>
    <property type="evidence" value="ECO:0007669"/>
    <property type="project" value="UniProtKB-SubCell"/>
</dbReference>
<name>A0A7L4ZP74_9FLAO</name>
<dbReference type="EMBL" id="CP019288">
    <property type="protein sequence ID" value="QHI38239.1"/>
    <property type="molecule type" value="Genomic_DNA"/>
</dbReference>
<dbReference type="EC" id="3.1.-.-" evidence="9"/>
<dbReference type="RefSeq" id="WP_228055066.1">
    <property type="nucleotide sequence ID" value="NZ_CP019288.1"/>
</dbReference>
<dbReference type="InterPro" id="IPR022385">
    <property type="entry name" value="Rhs_assc_core"/>
</dbReference>
<feature type="transmembrane region" description="Helical" evidence="6">
    <location>
        <begin position="1925"/>
        <end position="1943"/>
    </location>
</feature>
<keyword evidence="6" id="KW-0472">Membrane</keyword>
<keyword evidence="2" id="KW-0964">Secreted</keyword>
<proteinExistence type="predicted"/>
<dbReference type="Gene3D" id="2.180.10.10">
    <property type="entry name" value="RHS repeat-associated core"/>
    <property type="match status" value="2"/>
</dbReference>
<dbReference type="InterPro" id="IPR028994">
    <property type="entry name" value="Integrin_alpha_N"/>
</dbReference>
<dbReference type="InterPro" id="IPR029115">
    <property type="entry name" value="Ntox23"/>
</dbReference>
<dbReference type="GO" id="GO:0005737">
    <property type="term" value="C:cytoplasm"/>
    <property type="evidence" value="ECO:0007669"/>
    <property type="project" value="InterPro"/>
</dbReference>
<dbReference type="InterPro" id="IPR003284">
    <property type="entry name" value="Sal_SpvB"/>
</dbReference>
<keyword evidence="6" id="KW-0812">Transmembrane</keyword>
<evidence type="ECO:0000256" key="5">
    <source>
        <dbReference type="SAM" id="MobiDB-lite"/>
    </source>
</evidence>
<keyword evidence="6" id="KW-1133">Transmembrane helix</keyword>
<evidence type="ECO:0000256" key="2">
    <source>
        <dbReference type="ARBA" id="ARBA00022525"/>
    </source>
</evidence>
<feature type="chain" id="PRO_5029824437" evidence="7">
    <location>
        <begin position="24"/>
        <end position="2232"/>
    </location>
</feature>
<sequence>MNIKNYYISCVLLLMGFVGFAQKTPENLIRGTESSKNITSKPIFSDNRKVTIQDRSDTNEKPSAVSSKTSSEAGTTPADFSVSLSGGATYNIPIAIPPGVRDISPNIGLNFNSQASNGLAGWGWGFSGLSTISRVSSTEFHDGFVDGVDFDLNDRFSLDGQRLLLKSGTYGATNSTYQTETYSNIKIQAYGTSSYGASYGPSYFIVYYPDGSRVWYGLASGSRNRLEWAVYKKVDAQGNKMEYFYIYDGELRAISRIRFGSRTGIGPGEILFSYKTRKRPELSYVNGIAFKRTRILDRIETRGNGQTYRKYVLTHDETPLGYERLTSVEEYNKANQSLTPVNFSYDNSSSNPNPDTYAGSLYPGYNYQTDNILSGEFNGDGKLDFILYNKNTRNKLHLFDNIYESSYNNTEIGRTYNVSNFDDVIGNSMLNHQGKKLGQQGITLIKENISGNTSSIEFKSYYHGAVGLYYHYTKTWNAPTYSYESYCGNSTRKKIPKEYISGDFNGDGLTDVLAIGKPYTNRYCYEYECPGGGGDPWSYETIQQKDESDEDFAVRKQKALKQNKEQVAERTPITIDPGDGGGGGNGSCCSCSSYTTNYRTAYFIDLDRNLTSGFANWAGSLQQEIKSDDRVMAADFNGDGKTDLFHFTEGKAFVYELNSNNQLSLIYTETDSYIKMNRPILLGDYNGDGKTDFLVPTANNSRNWRFFLSRGTNILKYTKYLDLITYVESQVSQYYNYSDGPITDAVVEIKFIAQDVNGDGKTDLIKHWIASAYSTNHEYSEDVVNIHVNKFTTSDTTPSFEHTSNYLQTNTGIKKFGVPIFLDSHSETDNIEYAYVSANHLSAYEFEGDHRKDVTLEQINNNGTSHLIDYAGLTNQGNYYEQAYTGSYDEIYPYVNVNIVPSLKLVSKVRETSSGSTRTQNFKYSGAVSHADGLGLLGFKQVAKSNINGYGVQSLWNITDFDIQKRGSPTRNWISTSSSTTPYSYISKNDYTYQTQLTADKVFINLKSQVISEDALTGITSTKAFSYDSYYSPTTVTTTLPGGSETITQQYINNPSPFDQTYTIGRLSEKTTTNVLNGDTFSTSKKYFYSNNLMTQVRRQGNGTPWLYEYYQYDIFGNILQKKVTGIGVSDRIENFEFDASGRYMTKSIDDEGLETTYAYNIATGDPISVTNAYGLPVTYQYDDWNRVTRETNYLGKHTYTTYANNSTYGTGGLLKTTNYDQGEDQKIYYNALGWVMKEGVLSINNKWIFKNYEYDVAGKKLKESEPYFSTSSPAQWNQYFFDQYGRSIAQQLFTGKVINTTYSGLSATVDDGTKTVTSTKDALGNIISIQDDGGTINYTYYANGKMKSTNYDSHIVNVTIDGWGRKIALTDPSAGTYTYQYNILGETLQAVTPKGTTSYQYSPEGKLIRKEVVGDQTNIVTDYEYNPATKLLKRILAINNETGTHYDYNYFYDSSKRINKITEGNGAADFEKQLTYDSYGRINKEVYITNTTSAATSNIVSVKNVYDTTTGILREIRDFNTNVRLWRINTENARGKALSISLGNGIIKTKQYDQYGFLTNVYDRKLGLGIIGSPPPTPIVALNMDYNFDYQRGILNSRKNYAFANWNENFSYDSLDRLTQISGAVNQQQEYDQRGRITDNSSVGVYNYNNSNAYRLENIDLNNQGDLYYQQNELQQITYNAFKKPIKIFQKDKGIVNFEYGPFMNRTHAYYGGLQEDKNLRQYHKQYSSIIPVEIIEDNNIGSTKIITYIGGDAYSAPIAHIKKEVSGSSSIDEYHYLHRDYLGSILAISNASTEIVEKRQFGAWGATDQFVNIQGDTSFGHDSLIGRGFTGHEHFFEVALIHMNGRMYDAKLGRFLSPDNFIQDPYNTQSFNRYGYVWNNPLSFSDPSGEIIWAAVLVGVIVGAISGAAAYIGHAIQTGNWSWGGFGMAILGGAIVGGLTYGIAPSMVWSTGSILSIAAGGFVGAFLPSFNIPIGDWNISISPSIAFGNAAGIGASLSVGYSDGNWSFSAGIGYMNYGNYNGFGNGVEIRKSILAAYDDGKTGFSLGTNWWSGNLGGGNDNFHQQTGMLGIRSGDFRLRYENDGKPFSGLSGDGNDQYRTAALELGVGEYSVGFNLFTGKRNKESYKAEKSGQWDGNLGEIGPYKSGKYGEHYKNGLVKEVGTKYRLGALTFGYKGYKLGVNSEWVRHAIQNVAIHGSPKWLAGQRMFEMQSNSWNRYFQYKTPNMFTSW</sequence>
<protein>
    <submittedName>
        <fullName evidence="9">tRNA(Glu)-specific nuclease WapA</fullName>
        <ecNumber evidence="9">3.1.-.-</ecNumber>
    </submittedName>
</protein>
<evidence type="ECO:0000256" key="7">
    <source>
        <dbReference type="SAM" id="SignalP"/>
    </source>
</evidence>
<dbReference type="PANTHER" id="PTHR32305">
    <property type="match status" value="1"/>
</dbReference>
<keyword evidence="9" id="KW-0378">Hydrolase</keyword>
<feature type="region of interest" description="Disordered" evidence="5">
    <location>
        <begin position="49"/>
        <end position="78"/>
    </location>
</feature>
<feature type="transmembrane region" description="Helical" evidence="6">
    <location>
        <begin position="1949"/>
        <end position="1969"/>
    </location>
</feature>
<gene>
    <name evidence="9" type="primary">wapA</name>
    <name evidence="9" type="ORF">IMCC3317_36280</name>
</gene>
<dbReference type="SUPFAM" id="SSF69318">
    <property type="entry name" value="Integrin alpha N-terminal domain"/>
    <property type="match status" value="1"/>
</dbReference>
<organism evidence="9 10">
    <name type="scientific">Kordia antarctica</name>
    <dbReference type="NCBI Taxonomy" id="1218801"/>
    <lineage>
        <taxon>Bacteria</taxon>
        <taxon>Pseudomonadati</taxon>
        <taxon>Bacteroidota</taxon>
        <taxon>Flavobacteriia</taxon>
        <taxon>Flavobacteriales</taxon>
        <taxon>Flavobacteriaceae</taxon>
        <taxon>Kordia</taxon>
    </lineage>
</organism>
<dbReference type="Pfam" id="PF13517">
    <property type="entry name" value="FG-GAP_3"/>
    <property type="match status" value="1"/>
</dbReference>
<dbReference type="Pfam" id="PF03534">
    <property type="entry name" value="SpvB"/>
    <property type="match status" value="1"/>
</dbReference>
<feature type="signal peptide" evidence="7">
    <location>
        <begin position="1"/>
        <end position="23"/>
    </location>
</feature>
<dbReference type="InterPro" id="IPR050708">
    <property type="entry name" value="T6SS_VgrG/RHS"/>
</dbReference>
<dbReference type="KEGG" id="kan:IMCC3317_36280"/>
<evidence type="ECO:0000256" key="4">
    <source>
        <dbReference type="ARBA" id="ARBA00023026"/>
    </source>
</evidence>
<dbReference type="Proteomes" id="UP000464657">
    <property type="component" value="Chromosome"/>
</dbReference>